<evidence type="ECO:0000256" key="1">
    <source>
        <dbReference type="SAM" id="Phobius"/>
    </source>
</evidence>
<comment type="caution">
    <text evidence="2">The sequence shown here is derived from an EMBL/GenBank/DDBJ whole genome shotgun (WGS) entry which is preliminary data.</text>
</comment>
<dbReference type="AlphaFoldDB" id="X1HW81"/>
<accession>X1HW81</accession>
<gene>
    <name evidence="2" type="ORF">S03H2_41915</name>
</gene>
<organism evidence="2">
    <name type="scientific">marine sediment metagenome</name>
    <dbReference type="NCBI Taxonomy" id="412755"/>
    <lineage>
        <taxon>unclassified sequences</taxon>
        <taxon>metagenomes</taxon>
        <taxon>ecological metagenomes</taxon>
    </lineage>
</organism>
<keyword evidence="1" id="KW-1133">Transmembrane helix</keyword>
<name>X1HW81_9ZZZZ</name>
<sequence length="133" mass="14887">MNHLIKDKMVKEEIVEGLKYAVAKGESLPKAMMSFYNAGYLKKDVEEAARALQVPQLPQTQPQQPLQQQIQPQQIPQTPVKVVQKVSAYGERPKSAGKALILMLVFFLILLLGVLVAVFLFRDELSELLGNIL</sequence>
<keyword evidence="1" id="KW-0812">Transmembrane</keyword>
<reference evidence="2" key="1">
    <citation type="journal article" date="2014" name="Front. Microbiol.">
        <title>High frequency of phylogenetically diverse reductive dehalogenase-homologous genes in deep subseafloor sedimentary metagenomes.</title>
        <authorList>
            <person name="Kawai M."/>
            <person name="Futagami T."/>
            <person name="Toyoda A."/>
            <person name="Takaki Y."/>
            <person name="Nishi S."/>
            <person name="Hori S."/>
            <person name="Arai W."/>
            <person name="Tsubouchi T."/>
            <person name="Morono Y."/>
            <person name="Uchiyama I."/>
            <person name="Ito T."/>
            <person name="Fujiyama A."/>
            <person name="Inagaki F."/>
            <person name="Takami H."/>
        </authorList>
    </citation>
    <scope>NUCLEOTIDE SEQUENCE</scope>
    <source>
        <strain evidence="2">Expedition CK06-06</strain>
    </source>
</reference>
<proteinExistence type="predicted"/>
<evidence type="ECO:0000313" key="2">
    <source>
        <dbReference type="EMBL" id="GAH73722.1"/>
    </source>
</evidence>
<feature type="transmembrane region" description="Helical" evidence="1">
    <location>
        <begin position="99"/>
        <end position="121"/>
    </location>
</feature>
<keyword evidence="1" id="KW-0472">Membrane</keyword>
<dbReference type="EMBL" id="BARU01026063">
    <property type="protein sequence ID" value="GAH73722.1"/>
    <property type="molecule type" value="Genomic_DNA"/>
</dbReference>
<protein>
    <submittedName>
        <fullName evidence="2">Uncharacterized protein</fullName>
    </submittedName>
</protein>